<evidence type="ECO:0000313" key="2">
    <source>
        <dbReference type="EMBL" id="GBN07994.1"/>
    </source>
</evidence>
<comment type="caution">
    <text evidence="2">The sequence shown here is derived from an EMBL/GenBank/DDBJ whole genome shotgun (WGS) entry which is preliminary data.</text>
</comment>
<dbReference type="AlphaFoldDB" id="A0A4Y2L057"/>
<evidence type="ECO:0000256" key="1">
    <source>
        <dbReference type="SAM" id="MobiDB-lite"/>
    </source>
</evidence>
<proteinExistence type="predicted"/>
<sequence length="111" mass="12500">MKTRVLWSDTKWPSLVDASASPVEVACLRLQSSCEGNFKQPSATATEPSSPGNEYCPTSSRNAKGVFVNGLIQLAAKAFVMQIEERKYRMFQRLQLKMCTKARYNNVVFIF</sequence>
<keyword evidence="3" id="KW-1185">Reference proteome</keyword>
<protein>
    <submittedName>
        <fullName evidence="2">Uncharacterized protein</fullName>
    </submittedName>
</protein>
<dbReference type="EMBL" id="BGPR01005218">
    <property type="protein sequence ID" value="GBN07994.1"/>
    <property type="molecule type" value="Genomic_DNA"/>
</dbReference>
<gene>
    <name evidence="2" type="ORF">AVEN_24499_1</name>
</gene>
<dbReference type="Proteomes" id="UP000499080">
    <property type="component" value="Unassembled WGS sequence"/>
</dbReference>
<name>A0A4Y2L057_ARAVE</name>
<evidence type="ECO:0000313" key="3">
    <source>
        <dbReference type="Proteomes" id="UP000499080"/>
    </source>
</evidence>
<accession>A0A4Y2L057</accession>
<organism evidence="2 3">
    <name type="scientific">Araneus ventricosus</name>
    <name type="common">Orbweaver spider</name>
    <name type="synonym">Epeira ventricosa</name>
    <dbReference type="NCBI Taxonomy" id="182803"/>
    <lineage>
        <taxon>Eukaryota</taxon>
        <taxon>Metazoa</taxon>
        <taxon>Ecdysozoa</taxon>
        <taxon>Arthropoda</taxon>
        <taxon>Chelicerata</taxon>
        <taxon>Arachnida</taxon>
        <taxon>Araneae</taxon>
        <taxon>Araneomorphae</taxon>
        <taxon>Entelegynae</taxon>
        <taxon>Araneoidea</taxon>
        <taxon>Araneidae</taxon>
        <taxon>Araneus</taxon>
    </lineage>
</organism>
<reference evidence="2 3" key="1">
    <citation type="journal article" date="2019" name="Sci. Rep.">
        <title>Orb-weaving spider Araneus ventricosus genome elucidates the spidroin gene catalogue.</title>
        <authorList>
            <person name="Kono N."/>
            <person name="Nakamura H."/>
            <person name="Ohtoshi R."/>
            <person name="Moran D.A.P."/>
            <person name="Shinohara A."/>
            <person name="Yoshida Y."/>
            <person name="Fujiwara M."/>
            <person name="Mori M."/>
            <person name="Tomita M."/>
            <person name="Arakawa K."/>
        </authorList>
    </citation>
    <scope>NUCLEOTIDE SEQUENCE [LARGE SCALE GENOMIC DNA]</scope>
</reference>
<feature type="region of interest" description="Disordered" evidence="1">
    <location>
        <begin position="38"/>
        <end position="58"/>
    </location>
</feature>